<proteinExistence type="predicted"/>
<evidence type="ECO:0000313" key="1">
    <source>
        <dbReference type="EMBL" id="MCE0482436.1"/>
    </source>
</evidence>
<protein>
    <submittedName>
        <fullName evidence="1">Uncharacterized protein</fullName>
    </submittedName>
</protein>
<evidence type="ECO:0000313" key="2">
    <source>
        <dbReference type="Proteomes" id="UP000823775"/>
    </source>
</evidence>
<sequence>MTDSYLQYLSPVKRVNASITANSAEFGKSETTWSSSYDGEGGDVGGGGGGGGACKVQGVKRGVCVWGFKVAVGKNGISLIVVALGIEVVVGCKDSLSELSIEEGNGV</sequence>
<name>A0ABS8VSR7_DATST</name>
<accession>A0ABS8VSR7</accession>
<gene>
    <name evidence="1" type="ORF">HAX54_041217</name>
</gene>
<comment type="caution">
    <text evidence="1">The sequence shown here is derived from an EMBL/GenBank/DDBJ whole genome shotgun (WGS) entry which is preliminary data.</text>
</comment>
<reference evidence="1 2" key="1">
    <citation type="journal article" date="2021" name="BMC Genomics">
        <title>Datura genome reveals duplications of psychoactive alkaloid biosynthetic genes and high mutation rate following tissue culture.</title>
        <authorList>
            <person name="Rajewski A."/>
            <person name="Carter-House D."/>
            <person name="Stajich J."/>
            <person name="Litt A."/>
        </authorList>
    </citation>
    <scope>NUCLEOTIDE SEQUENCE [LARGE SCALE GENOMIC DNA]</scope>
    <source>
        <strain evidence="1">AR-01</strain>
    </source>
</reference>
<organism evidence="1 2">
    <name type="scientific">Datura stramonium</name>
    <name type="common">Jimsonweed</name>
    <name type="synonym">Common thornapple</name>
    <dbReference type="NCBI Taxonomy" id="4076"/>
    <lineage>
        <taxon>Eukaryota</taxon>
        <taxon>Viridiplantae</taxon>
        <taxon>Streptophyta</taxon>
        <taxon>Embryophyta</taxon>
        <taxon>Tracheophyta</taxon>
        <taxon>Spermatophyta</taxon>
        <taxon>Magnoliopsida</taxon>
        <taxon>eudicotyledons</taxon>
        <taxon>Gunneridae</taxon>
        <taxon>Pentapetalae</taxon>
        <taxon>asterids</taxon>
        <taxon>lamiids</taxon>
        <taxon>Solanales</taxon>
        <taxon>Solanaceae</taxon>
        <taxon>Solanoideae</taxon>
        <taxon>Datureae</taxon>
        <taxon>Datura</taxon>
    </lineage>
</organism>
<dbReference type="EMBL" id="JACEIK010005928">
    <property type="protein sequence ID" value="MCE0482436.1"/>
    <property type="molecule type" value="Genomic_DNA"/>
</dbReference>
<keyword evidence="2" id="KW-1185">Reference proteome</keyword>
<dbReference type="Proteomes" id="UP000823775">
    <property type="component" value="Unassembled WGS sequence"/>
</dbReference>